<sequence length="325" mass="36727">MEKGNRSKRRERKDRQRREEEDAIEAVEETRKLRNSRWLYLCGHVWAAAMVSGIIGITYSKLSKKPDKPHFKKSGLEKKVEEIIEKPIEASKDSVEVPGRITFEQARANKEDHDLVQKYLDQILERTETVGVEGWDSLGELVYDPGFKKRGKVVGGEKGRYLDEAGYGENSSGVSLMCTMTGRSRKGKKGLMYINSTAFEFCRSEDELLSGLDNEIFTARALHKGDAHITTISRPNPAIGEMSKALFHLQCEALSFDLQFTYIENGKRKVSDFFLEGARSSARGLIKKLFEIAESGTVDGEYAQGILATLGRRPTIKYFMPNLKK</sequence>
<evidence type="ECO:0000313" key="3">
    <source>
        <dbReference type="EMBL" id="GAF71404.1"/>
    </source>
</evidence>
<gene>
    <name evidence="3" type="ORF">S01H1_15195</name>
</gene>
<name>X0RRD1_9ZZZZ</name>
<comment type="caution">
    <text evidence="3">The sequence shown here is derived from an EMBL/GenBank/DDBJ whole genome shotgun (WGS) entry which is preliminary data.</text>
</comment>
<keyword evidence="2" id="KW-0472">Membrane</keyword>
<evidence type="ECO:0000256" key="2">
    <source>
        <dbReference type="SAM" id="Phobius"/>
    </source>
</evidence>
<feature type="transmembrane region" description="Helical" evidence="2">
    <location>
        <begin position="38"/>
        <end position="59"/>
    </location>
</feature>
<keyword evidence="2" id="KW-1133">Transmembrane helix</keyword>
<dbReference type="AlphaFoldDB" id="X0RRD1"/>
<proteinExistence type="predicted"/>
<evidence type="ECO:0000256" key="1">
    <source>
        <dbReference type="SAM" id="MobiDB-lite"/>
    </source>
</evidence>
<protein>
    <submittedName>
        <fullName evidence="3">Uncharacterized protein</fullName>
    </submittedName>
</protein>
<keyword evidence="2" id="KW-0812">Transmembrane</keyword>
<dbReference type="EMBL" id="BARS01007932">
    <property type="protein sequence ID" value="GAF71404.1"/>
    <property type="molecule type" value="Genomic_DNA"/>
</dbReference>
<feature type="region of interest" description="Disordered" evidence="1">
    <location>
        <begin position="1"/>
        <end position="22"/>
    </location>
</feature>
<accession>X0RRD1</accession>
<feature type="compositionally biased region" description="Basic residues" evidence="1">
    <location>
        <begin position="1"/>
        <end position="12"/>
    </location>
</feature>
<reference evidence="3" key="1">
    <citation type="journal article" date="2014" name="Front. Microbiol.">
        <title>High frequency of phylogenetically diverse reductive dehalogenase-homologous genes in deep subseafloor sedimentary metagenomes.</title>
        <authorList>
            <person name="Kawai M."/>
            <person name="Futagami T."/>
            <person name="Toyoda A."/>
            <person name="Takaki Y."/>
            <person name="Nishi S."/>
            <person name="Hori S."/>
            <person name="Arai W."/>
            <person name="Tsubouchi T."/>
            <person name="Morono Y."/>
            <person name="Uchiyama I."/>
            <person name="Ito T."/>
            <person name="Fujiyama A."/>
            <person name="Inagaki F."/>
            <person name="Takami H."/>
        </authorList>
    </citation>
    <scope>NUCLEOTIDE SEQUENCE</scope>
    <source>
        <strain evidence="3">Expedition CK06-06</strain>
    </source>
</reference>
<organism evidence="3">
    <name type="scientific">marine sediment metagenome</name>
    <dbReference type="NCBI Taxonomy" id="412755"/>
    <lineage>
        <taxon>unclassified sequences</taxon>
        <taxon>metagenomes</taxon>
        <taxon>ecological metagenomes</taxon>
    </lineage>
</organism>